<dbReference type="AlphaFoldDB" id="A0AAP0L1X1"/>
<dbReference type="Pfam" id="PF07714">
    <property type="entry name" value="PK_Tyr_Ser-Thr"/>
    <property type="match status" value="1"/>
</dbReference>
<evidence type="ECO:0000256" key="4">
    <source>
        <dbReference type="ARBA" id="ARBA00022737"/>
    </source>
</evidence>
<comment type="caution">
    <text evidence="11">The sequence shown here is derived from an EMBL/GenBank/DDBJ whole genome shotgun (WGS) entry which is preliminary data.</text>
</comment>
<organism evidence="11 12">
    <name type="scientific">Stephania yunnanensis</name>
    <dbReference type="NCBI Taxonomy" id="152371"/>
    <lineage>
        <taxon>Eukaryota</taxon>
        <taxon>Viridiplantae</taxon>
        <taxon>Streptophyta</taxon>
        <taxon>Embryophyta</taxon>
        <taxon>Tracheophyta</taxon>
        <taxon>Spermatophyta</taxon>
        <taxon>Magnoliopsida</taxon>
        <taxon>Ranunculales</taxon>
        <taxon>Menispermaceae</taxon>
        <taxon>Menispermoideae</taxon>
        <taxon>Cissampelideae</taxon>
        <taxon>Stephania</taxon>
    </lineage>
</organism>
<dbReference type="SUPFAM" id="SSF56112">
    <property type="entry name" value="Protein kinase-like (PK-like)"/>
    <property type="match status" value="1"/>
</dbReference>
<dbReference type="PANTHER" id="PTHR48007:SF43">
    <property type="entry name" value="POLLEN RECEPTOR-LIKE KINASE 4"/>
    <property type="match status" value="1"/>
</dbReference>
<dbReference type="Gene3D" id="3.30.200.20">
    <property type="entry name" value="Phosphorylase Kinase, domain 1"/>
    <property type="match status" value="1"/>
</dbReference>
<protein>
    <recommendedName>
        <fullName evidence="10">Protein kinase domain-containing protein</fullName>
    </recommendedName>
</protein>
<dbReference type="InterPro" id="IPR046959">
    <property type="entry name" value="PRK1-6/SRF4-like"/>
</dbReference>
<dbReference type="EMBL" id="JBBNAF010000002">
    <property type="protein sequence ID" value="KAK9162943.1"/>
    <property type="molecule type" value="Genomic_DNA"/>
</dbReference>
<evidence type="ECO:0000256" key="7">
    <source>
        <dbReference type="PROSITE-ProRule" id="PRU10141"/>
    </source>
</evidence>
<reference evidence="11 12" key="1">
    <citation type="submission" date="2024-01" db="EMBL/GenBank/DDBJ databases">
        <title>Genome assemblies of Stephania.</title>
        <authorList>
            <person name="Yang L."/>
        </authorList>
    </citation>
    <scope>NUCLEOTIDE SEQUENCE [LARGE SCALE GENOMIC DNA]</scope>
    <source>
        <strain evidence="11">YNDBR</strain>
        <tissue evidence="11">Leaf</tissue>
    </source>
</reference>
<dbReference type="SUPFAM" id="SSF52058">
    <property type="entry name" value="L domain-like"/>
    <property type="match status" value="1"/>
</dbReference>
<evidence type="ECO:0000256" key="5">
    <source>
        <dbReference type="ARBA" id="ARBA00022989"/>
    </source>
</evidence>
<dbReference type="InterPro" id="IPR001245">
    <property type="entry name" value="Ser-Thr/Tyr_kinase_cat_dom"/>
</dbReference>
<dbReference type="Proteomes" id="UP001420932">
    <property type="component" value="Unassembled WGS sequence"/>
</dbReference>
<evidence type="ECO:0000256" key="1">
    <source>
        <dbReference type="ARBA" id="ARBA00004370"/>
    </source>
</evidence>
<dbReference type="InterPro" id="IPR017441">
    <property type="entry name" value="Protein_kinase_ATP_BS"/>
</dbReference>
<dbReference type="GO" id="GO:0016020">
    <property type="term" value="C:membrane"/>
    <property type="evidence" value="ECO:0007669"/>
    <property type="project" value="UniProtKB-SubCell"/>
</dbReference>
<evidence type="ECO:0000256" key="6">
    <source>
        <dbReference type="ARBA" id="ARBA00023136"/>
    </source>
</evidence>
<keyword evidence="3 9" id="KW-0812">Transmembrane</keyword>
<keyword evidence="7" id="KW-0547">Nucleotide-binding</keyword>
<accession>A0AAP0L1X1</accession>
<dbReference type="PANTHER" id="PTHR48007">
    <property type="entry name" value="LEUCINE-RICH REPEAT RECEPTOR-LIKE PROTEIN KINASE PXC1"/>
    <property type="match status" value="1"/>
</dbReference>
<keyword evidence="4" id="KW-0677">Repeat</keyword>
<keyword evidence="12" id="KW-1185">Reference proteome</keyword>
<gene>
    <name evidence="11" type="ORF">Syun_003845</name>
</gene>
<dbReference type="InterPro" id="IPR000719">
    <property type="entry name" value="Prot_kinase_dom"/>
</dbReference>
<dbReference type="InterPro" id="IPR011009">
    <property type="entry name" value="Kinase-like_dom_sf"/>
</dbReference>
<name>A0AAP0L1X1_9MAGN</name>
<evidence type="ECO:0000256" key="9">
    <source>
        <dbReference type="SAM" id="Phobius"/>
    </source>
</evidence>
<evidence type="ECO:0000313" key="12">
    <source>
        <dbReference type="Proteomes" id="UP001420932"/>
    </source>
</evidence>
<dbReference type="PROSITE" id="PS50011">
    <property type="entry name" value="PROTEIN_KINASE_DOM"/>
    <property type="match status" value="1"/>
</dbReference>
<dbReference type="GO" id="GO:0004672">
    <property type="term" value="F:protein kinase activity"/>
    <property type="evidence" value="ECO:0007669"/>
    <property type="project" value="InterPro"/>
</dbReference>
<evidence type="ECO:0000259" key="10">
    <source>
        <dbReference type="PROSITE" id="PS50011"/>
    </source>
</evidence>
<evidence type="ECO:0000313" key="11">
    <source>
        <dbReference type="EMBL" id="KAK9162943.1"/>
    </source>
</evidence>
<evidence type="ECO:0000256" key="3">
    <source>
        <dbReference type="ARBA" id="ARBA00022692"/>
    </source>
</evidence>
<feature type="binding site" evidence="7">
    <location>
        <position position="367"/>
    </location>
    <ligand>
        <name>ATP</name>
        <dbReference type="ChEBI" id="CHEBI:30616"/>
    </ligand>
</feature>
<sequence>MRSHLALILISADFLYLIVLVFCSTHVFAKDHMHHPHRAQYNSTTDRDTLYALKGNFNGSFIDTNWSGSNCCLNDTSIWFGIQCLNNRVIGISLEGAGLSGEVDAHAFANLTELSSLSFKNNWISGTLMNFSSNTMLVRVDLSSNMFEGAISNSLLSLQMMESLQLQDNNLIGPIPGFSQKSLREFNVSNNNLLGKIPETDVLQSFTDLSYSGNPGLCGSPTLIACNGAMTMSEADDESESNMSSGIFKGGTVLVILIVLDVIAVVTLALFFTLCYKKVENIKQQRKKPVNIEVTNKNFEVDQDRDSKSTTAIGGEIGNKRRLVFLDRGNEFELDDLLKASAEMLGKGNFGNVYKVILDHGQEVVVKRLRDLRPLSREEFVKRIRALADLKHQNVLSPLAYYYSREEKLLVYKFAAKGNLFNLIHGERGENRIPFKWSSRLRVAIAVARGMEFLHANTKLDNAIPHGNLKSSNVLLDENQKVLVSDHALASLITLPIAVQQMSAYKCPEYQHCRKVSRKTDVWCYGSLLLELLTGRVPSFAAPKGTNGVDLSSWAHRAVREEWTAEIFDPEISRYCTRRHEAQGMMKLLELALWCCDKSPGKRPDMHQVVREIGDMKVNELEDEEDLTSFDRSLTEDSISTNGSGIIVE</sequence>
<feature type="compositionally biased region" description="Polar residues" evidence="8">
    <location>
        <begin position="630"/>
        <end position="649"/>
    </location>
</feature>
<keyword evidence="6 9" id="KW-0472">Membrane</keyword>
<comment type="subcellular location">
    <subcellularLocation>
        <location evidence="1">Membrane</location>
    </subcellularLocation>
</comment>
<evidence type="ECO:0000256" key="8">
    <source>
        <dbReference type="SAM" id="MobiDB-lite"/>
    </source>
</evidence>
<proteinExistence type="predicted"/>
<dbReference type="GO" id="GO:0005524">
    <property type="term" value="F:ATP binding"/>
    <property type="evidence" value="ECO:0007669"/>
    <property type="project" value="UniProtKB-UniRule"/>
</dbReference>
<keyword evidence="7" id="KW-0067">ATP-binding</keyword>
<feature type="region of interest" description="Disordered" evidence="8">
    <location>
        <begin position="626"/>
        <end position="649"/>
    </location>
</feature>
<dbReference type="InterPro" id="IPR001611">
    <property type="entry name" value="Leu-rich_rpt"/>
</dbReference>
<evidence type="ECO:0000256" key="2">
    <source>
        <dbReference type="ARBA" id="ARBA00022614"/>
    </source>
</evidence>
<dbReference type="PROSITE" id="PS00107">
    <property type="entry name" value="PROTEIN_KINASE_ATP"/>
    <property type="match status" value="1"/>
</dbReference>
<feature type="transmembrane region" description="Helical" evidence="9">
    <location>
        <begin position="253"/>
        <end position="276"/>
    </location>
</feature>
<keyword evidence="5 9" id="KW-1133">Transmembrane helix</keyword>
<dbReference type="Pfam" id="PF00560">
    <property type="entry name" value="LRR_1"/>
    <property type="match status" value="1"/>
</dbReference>
<dbReference type="Gene3D" id="3.80.10.10">
    <property type="entry name" value="Ribonuclease Inhibitor"/>
    <property type="match status" value="1"/>
</dbReference>
<dbReference type="SMART" id="SM00220">
    <property type="entry name" value="S_TKc"/>
    <property type="match status" value="1"/>
</dbReference>
<dbReference type="InterPro" id="IPR032675">
    <property type="entry name" value="LRR_dom_sf"/>
</dbReference>
<feature type="domain" description="Protein kinase" evidence="10">
    <location>
        <begin position="339"/>
        <end position="618"/>
    </location>
</feature>
<dbReference type="Gene3D" id="1.10.510.10">
    <property type="entry name" value="Transferase(Phosphotransferase) domain 1"/>
    <property type="match status" value="1"/>
</dbReference>
<keyword evidence="2" id="KW-0433">Leucine-rich repeat</keyword>